<evidence type="ECO:0000313" key="1">
    <source>
        <dbReference type="EMBL" id="RNA18471.1"/>
    </source>
</evidence>
<dbReference type="AlphaFoldDB" id="A0A3M7R509"/>
<dbReference type="Proteomes" id="UP000276133">
    <property type="component" value="Unassembled WGS sequence"/>
</dbReference>
<protein>
    <submittedName>
        <fullName evidence="1">Uncharacterized protein</fullName>
    </submittedName>
</protein>
<keyword evidence="2" id="KW-1185">Reference proteome</keyword>
<sequence>MVQNYPRGHYRTTTSEQWSRSIALIREYPVRIQMVLMNKTLSRKFRFILNWEMLLWVVVEPVDSCWFGGFELLGSLI</sequence>
<gene>
    <name evidence="1" type="ORF">BpHYR1_052157</name>
</gene>
<name>A0A3M7R509_BRAPC</name>
<comment type="caution">
    <text evidence="1">The sequence shown here is derived from an EMBL/GenBank/DDBJ whole genome shotgun (WGS) entry which is preliminary data.</text>
</comment>
<organism evidence="1 2">
    <name type="scientific">Brachionus plicatilis</name>
    <name type="common">Marine rotifer</name>
    <name type="synonym">Brachionus muelleri</name>
    <dbReference type="NCBI Taxonomy" id="10195"/>
    <lineage>
        <taxon>Eukaryota</taxon>
        <taxon>Metazoa</taxon>
        <taxon>Spiralia</taxon>
        <taxon>Gnathifera</taxon>
        <taxon>Rotifera</taxon>
        <taxon>Eurotatoria</taxon>
        <taxon>Monogononta</taxon>
        <taxon>Pseudotrocha</taxon>
        <taxon>Ploima</taxon>
        <taxon>Brachionidae</taxon>
        <taxon>Brachionus</taxon>
    </lineage>
</organism>
<reference evidence="1 2" key="1">
    <citation type="journal article" date="2018" name="Sci. Rep.">
        <title>Genomic signatures of local adaptation to the degree of environmental predictability in rotifers.</title>
        <authorList>
            <person name="Franch-Gras L."/>
            <person name="Hahn C."/>
            <person name="Garcia-Roger E.M."/>
            <person name="Carmona M.J."/>
            <person name="Serra M."/>
            <person name="Gomez A."/>
        </authorList>
    </citation>
    <scope>NUCLEOTIDE SEQUENCE [LARGE SCALE GENOMIC DNA]</scope>
    <source>
        <strain evidence="1">HYR1</strain>
    </source>
</reference>
<proteinExistence type="predicted"/>
<evidence type="ECO:0000313" key="2">
    <source>
        <dbReference type="Proteomes" id="UP000276133"/>
    </source>
</evidence>
<accession>A0A3M7R509</accession>
<dbReference type="EMBL" id="REGN01004239">
    <property type="protein sequence ID" value="RNA18471.1"/>
    <property type="molecule type" value="Genomic_DNA"/>
</dbReference>